<dbReference type="EMBL" id="SOCA01000001">
    <property type="protein sequence ID" value="TDU81540.1"/>
    <property type="molecule type" value="Genomic_DNA"/>
</dbReference>
<evidence type="ECO:0000256" key="2">
    <source>
        <dbReference type="ARBA" id="ARBA00013017"/>
    </source>
</evidence>
<name>A0A4R7SQL5_9BACT</name>
<dbReference type="PROSITE" id="PS51257">
    <property type="entry name" value="PROKAR_LIPOPROTEIN"/>
    <property type="match status" value="1"/>
</dbReference>
<proteinExistence type="inferred from homology"/>
<dbReference type="InterPro" id="IPR050924">
    <property type="entry name" value="Peroxiredoxin_BCP/PrxQ"/>
</dbReference>
<keyword evidence="14" id="KW-1185">Reference proteome</keyword>
<evidence type="ECO:0000256" key="3">
    <source>
        <dbReference type="ARBA" id="ARBA00022559"/>
    </source>
</evidence>
<evidence type="ECO:0000256" key="9">
    <source>
        <dbReference type="ARBA" id="ARBA00038489"/>
    </source>
</evidence>
<evidence type="ECO:0000256" key="7">
    <source>
        <dbReference type="ARBA" id="ARBA00023284"/>
    </source>
</evidence>
<comment type="catalytic activity">
    <reaction evidence="11">
        <text>a hydroperoxide + [thioredoxin]-dithiol = an alcohol + [thioredoxin]-disulfide + H2O</text>
        <dbReference type="Rhea" id="RHEA:62620"/>
        <dbReference type="Rhea" id="RHEA-COMP:10698"/>
        <dbReference type="Rhea" id="RHEA-COMP:10700"/>
        <dbReference type="ChEBI" id="CHEBI:15377"/>
        <dbReference type="ChEBI" id="CHEBI:29950"/>
        <dbReference type="ChEBI" id="CHEBI:30879"/>
        <dbReference type="ChEBI" id="CHEBI:35924"/>
        <dbReference type="ChEBI" id="CHEBI:50058"/>
        <dbReference type="EC" id="1.11.1.24"/>
    </reaction>
</comment>
<protein>
    <recommendedName>
        <fullName evidence="2">thioredoxin-dependent peroxiredoxin</fullName>
        <ecNumber evidence="2">1.11.1.24</ecNumber>
    </recommendedName>
    <alternativeName>
        <fullName evidence="8">Thioredoxin peroxidase</fullName>
    </alternativeName>
    <alternativeName>
        <fullName evidence="10">Thioredoxin-dependent peroxiredoxin Bcp</fullName>
    </alternativeName>
</protein>
<dbReference type="CDD" id="cd03017">
    <property type="entry name" value="PRX_BCP"/>
    <property type="match status" value="1"/>
</dbReference>
<evidence type="ECO:0000256" key="8">
    <source>
        <dbReference type="ARBA" id="ARBA00032824"/>
    </source>
</evidence>
<feature type="domain" description="Thioredoxin" evidence="12">
    <location>
        <begin position="25"/>
        <end position="174"/>
    </location>
</feature>
<evidence type="ECO:0000256" key="4">
    <source>
        <dbReference type="ARBA" id="ARBA00022862"/>
    </source>
</evidence>
<dbReference type="PROSITE" id="PS51352">
    <property type="entry name" value="THIOREDOXIN_2"/>
    <property type="match status" value="1"/>
</dbReference>
<sequence>MKHTMRLLTAIFTGLFGSSCDAKDTRVGQPAPQVSGINQEGKTVDFNDLYQKGPTVVFFYPKASTPGCTAQACSLRDAFADLTKEGVQVIGVSLDTVEAQKKFKTDRKLPYDLIADTEGKVLEAFKVGKVMGGLLSMAQRQCFLIKDSKIVWHDESASTSSQANDIKKALASLE</sequence>
<dbReference type="OrthoDB" id="9812811at2"/>
<evidence type="ECO:0000256" key="5">
    <source>
        <dbReference type="ARBA" id="ARBA00023002"/>
    </source>
</evidence>
<dbReference type="AlphaFoldDB" id="A0A4R7SQL5"/>
<dbReference type="Pfam" id="PF00578">
    <property type="entry name" value="AhpC-TSA"/>
    <property type="match status" value="1"/>
</dbReference>
<dbReference type="GO" id="GO:0045454">
    <property type="term" value="P:cell redox homeostasis"/>
    <property type="evidence" value="ECO:0007669"/>
    <property type="project" value="TreeGrafter"/>
</dbReference>
<gene>
    <name evidence="13" type="ORF">EI77_00850</name>
</gene>
<dbReference type="InterPro" id="IPR036249">
    <property type="entry name" value="Thioredoxin-like_sf"/>
</dbReference>
<evidence type="ECO:0000313" key="13">
    <source>
        <dbReference type="EMBL" id="TDU81540.1"/>
    </source>
</evidence>
<dbReference type="InterPro" id="IPR013766">
    <property type="entry name" value="Thioredoxin_domain"/>
</dbReference>
<evidence type="ECO:0000256" key="6">
    <source>
        <dbReference type="ARBA" id="ARBA00023157"/>
    </source>
</evidence>
<comment type="similarity">
    <text evidence="9">Belongs to the peroxiredoxin family. BCP/PrxQ subfamily.</text>
</comment>
<dbReference type="Gene3D" id="3.40.30.10">
    <property type="entry name" value="Glutaredoxin"/>
    <property type="match status" value="1"/>
</dbReference>
<evidence type="ECO:0000256" key="1">
    <source>
        <dbReference type="ARBA" id="ARBA00003330"/>
    </source>
</evidence>
<organism evidence="13 14">
    <name type="scientific">Prosthecobacter fusiformis</name>
    <dbReference type="NCBI Taxonomy" id="48464"/>
    <lineage>
        <taxon>Bacteria</taxon>
        <taxon>Pseudomonadati</taxon>
        <taxon>Verrucomicrobiota</taxon>
        <taxon>Verrucomicrobiia</taxon>
        <taxon>Verrucomicrobiales</taxon>
        <taxon>Verrucomicrobiaceae</taxon>
        <taxon>Prosthecobacter</taxon>
    </lineage>
</organism>
<dbReference type="PANTHER" id="PTHR42801">
    <property type="entry name" value="THIOREDOXIN-DEPENDENT PEROXIDE REDUCTASE"/>
    <property type="match status" value="1"/>
</dbReference>
<dbReference type="SUPFAM" id="SSF52833">
    <property type="entry name" value="Thioredoxin-like"/>
    <property type="match status" value="1"/>
</dbReference>
<comment type="caution">
    <text evidence="13">The sequence shown here is derived from an EMBL/GenBank/DDBJ whole genome shotgun (WGS) entry which is preliminary data.</text>
</comment>
<dbReference type="GO" id="GO:0005737">
    <property type="term" value="C:cytoplasm"/>
    <property type="evidence" value="ECO:0007669"/>
    <property type="project" value="TreeGrafter"/>
</dbReference>
<evidence type="ECO:0000256" key="11">
    <source>
        <dbReference type="ARBA" id="ARBA00049091"/>
    </source>
</evidence>
<evidence type="ECO:0000256" key="10">
    <source>
        <dbReference type="ARBA" id="ARBA00042639"/>
    </source>
</evidence>
<comment type="function">
    <text evidence="1">Thiol-specific peroxidase that catalyzes the reduction of hydrogen peroxide and organic hydroperoxides to water and alcohols, respectively. Plays a role in cell protection against oxidative stress by detoxifying peroxides and as sensor of hydrogen peroxide-mediated signaling events.</text>
</comment>
<accession>A0A4R7SQL5</accession>
<dbReference type="GO" id="GO:0008379">
    <property type="term" value="F:thioredoxin peroxidase activity"/>
    <property type="evidence" value="ECO:0007669"/>
    <property type="project" value="TreeGrafter"/>
</dbReference>
<evidence type="ECO:0000313" key="14">
    <source>
        <dbReference type="Proteomes" id="UP000295662"/>
    </source>
</evidence>
<keyword evidence="6" id="KW-1015">Disulfide bond</keyword>
<reference evidence="13 14" key="1">
    <citation type="submission" date="2019-03" db="EMBL/GenBank/DDBJ databases">
        <title>Genomic Encyclopedia of Archaeal and Bacterial Type Strains, Phase II (KMG-II): from individual species to whole genera.</title>
        <authorList>
            <person name="Goeker M."/>
        </authorList>
    </citation>
    <scope>NUCLEOTIDE SEQUENCE [LARGE SCALE GENOMIC DNA]</scope>
    <source>
        <strain evidence="13 14">ATCC 25309</strain>
    </source>
</reference>
<keyword evidence="5" id="KW-0560">Oxidoreductase</keyword>
<dbReference type="GO" id="GO:0034599">
    <property type="term" value="P:cellular response to oxidative stress"/>
    <property type="evidence" value="ECO:0007669"/>
    <property type="project" value="TreeGrafter"/>
</dbReference>
<dbReference type="Proteomes" id="UP000295662">
    <property type="component" value="Unassembled WGS sequence"/>
</dbReference>
<dbReference type="EC" id="1.11.1.24" evidence="2"/>
<keyword evidence="7" id="KW-0676">Redox-active center</keyword>
<keyword evidence="4" id="KW-0049">Antioxidant</keyword>
<dbReference type="PANTHER" id="PTHR42801:SF4">
    <property type="entry name" value="AHPC_TSA FAMILY PROTEIN"/>
    <property type="match status" value="1"/>
</dbReference>
<keyword evidence="3" id="KW-0575">Peroxidase</keyword>
<evidence type="ECO:0000259" key="12">
    <source>
        <dbReference type="PROSITE" id="PS51352"/>
    </source>
</evidence>
<dbReference type="InterPro" id="IPR000866">
    <property type="entry name" value="AhpC/TSA"/>
</dbReference>